<evidence type="ECO:0000313" key="3">
    <source>
        <dbReference type="EMBL" id="MCL1552104.1"/>
    </source>
</evidence>
<dbReference type="GeneID" id="97209885"/>
<accession>A0A3E1KK64</accession>
<evidence type="ECO:0000313" key="5">
    <source>
        <dbReference type="Proteomes" id="UP000259570"/>
    </source>
</evidence>
<keyword evidence="1" id="KW-0175">Coiled coil</keyword>
<sequence length="209" mass="23088">MLGTKNKALPLAAIALVAMAVTCVAYMQGYRFDLSKDSAPAWIQAIGSILAIVAAAWIAKQQNVHARTLEEYKQAKADKQKLEVIMALMARSHRLAIDVCKAYESNEQEDIDQITPPLMADTHHALMALPVFDIPEWQLSLDVLMISRALASLREQFLALQDSTSEEEFRSNLKDLNELASEIKQVSGDAVSIAKKEINERDLVLHGSG</sequence>
<dbReference type="EMBL" id="JAMBED010000026">
    <property type="protein sequence ID" value="MCL1552104.1"/>
    <property type="molecule type" value="Genomic_DNA"/>
</dbReference>
<dbReference type="EMBL" id="QUZM01000017">
    <property type="protein sequence ID" value="RFF39032.1"/>
    <property type="molecule type" value="Genomic_DNA"/>
</dbReference>
<protein>
    <submittedName>
        <fullName evidence="4">Uncharacterized protein</fullName>
    </submittedName>
</protein>
<dbReference type="Proteomes" id="UP000259570">
    <property type="component" value="Unassembled WGS sequence"/>
</dbReference>
<dbReference type="OrthoDB" id="7030979at2"/>
<keyword evidence="2" id="KW-0472">Membrane</keyword>
<reference evidence="4 5" key="1">
    <citation type="submission" date="2018-08" db="EMBL/GenBank/DDBJ databases">
        <title>Genome sequencing of X. nasturtii WHRI 8984.</title>
        <authorList>
            <person name="Studholme D.J."/>
            <person name="Mchugh J."/>
            <person name="Vicente J."/>
        </authorList>
    </citation>
    <scope>NUCLEOTIDE SEQUENCE [LARGE SCALE GENOMIC DNA]</scope>
    <source>
        <strain evidence="4 5">WHRI 8984</strain>
    </source>
</reference>
<name>A0A3E1KK64_9XANT</name>
<evidence type="ECO:0000256" key="2">
    <source>
        <dbReference type="SAM" id="Phobius"/>
    </source>
</evidence>
<dbReference type="Proteomes" id="UP001167357">
    <property type="component" value="Unassembled WGS sequence"/>
</dbReference>
<dbReference type="AlphaFoldDB" id="A0A3E1KK64"/>
<keyword evidence="2" id="KW-1133">Transmembrane helix</keyword>
<comment type="caution">
    <text evidence="4">The sequence shown here is derived from an EMBL/GenBank/DDBJ whole genome shotgun (WGS) entry which is preliminary data.</text>
</comment>
<evidence type="ECO:0000256" key="1">
    <source>
        <dbReference type="SAM" id="Coils"/>
    </source>
</evidence>
<keyword evidence="2" id="KW-0812">Transmembrane</keyword>
<keyword evidence="6" id="KW-1185">Reference proteome</keyword>
<dbReference type="RefSeq" id="WP_064632854.1">
    <property type="nucleotide sequence ID" value="NZ_CP142004.2"/>
</dbReference>
<gene>
    <name evidence="4" type="ORF">DZD52_10600</name>
    <name evidence="3" type="ORF">M3O51_12520</name>
</gene>
<proteinExistence type="predicted"/>
<organism evidence="4 5">
    <name type="scientific">Xanthomonas nasturtii</name>
    <dbReference type="NCBI Taxonomy" id="1843581"/>
    <lineage>
        <taxon>Bacteria</taxon>
        <taxon>Pseudomonadati</taxon>
        <taxon>Pseudomonadota</taxon>
        <taxon>Gammaproteobacteria</taxon>
        <taxon>Lysobacterales</taxon>
        <taxon>Lysobacteraceae</taxon>
        <taxon>Xanthomonas</taxon>
    </lineage>
</organism>
<evidence type="ECO:0000313" key="6">
    <source>
        <dbReference type="Proteomes" id="UP001167357"/>
    </source>
</evidence>
<reference evidence="3" key="2">
    <citation type="submission" date="2022-04" db="EMBL/GenBank/DDBJ databases">
        <title>Genomic comparison of 19 strains of Xanthomonas nasturtii, a newly emerging watercress pathogen.</title>
        <authorList>
            <person name="Harrison J."/>
            <person name="Greer S."/>
            <person name="Hussain R."/>
            <person name="Lascelles D."/>
            <person name="Roberts M."/>
            <person name="Carter B."/>
            <person name="Bryning A."/>
            <person name="Carroll S."/>
            <person name="Aspin A."/>
            <person name="Cruz L."/>
            <person name="Cruz J."/>
            <person name="Grant M."/>
            <person name="Vicente J."/>
            <person name="Studholme D.J."/>
        </authorList>
    </citation>
    <scope>NUCLEOTIDE SEQUENCE</scope>
    <source>
        <strain evidence="3">10016B</strain>
    </source>
</reference>
<evidence type="ECO:0000313" key="4">
    <source>
        <dbReference type="EMBL" id="RFF39032.1"/>
    </source>
</evidence>
<feature type="transmembrane region" description="Helical" evidence="2">
    <location>
        <begin position="41"/>
        <end position="59"/>
    </location>
</feature>
<feature type="coiled-coil region" evidence="1">
    <location>
        <begin position="58"/>
        <end position="85"/>
    </location>
</feature>